<keyword evidence="3" id="KW-1185">Reference proteome</keyword>
<organism evidence="2 3">
    <name type="scientific">Dimargaris cristalligena</name>
    <dbReference type="NCBI Taxonomy" id="215637"/>
    <lineage>
        <taxon>Eukaryota</taxon>
        <taxon>Fungi</taxon>
        <taxon>Fungi incertae sedis</taxon>
        <taxon>Zoopagomycota</taxon>
        <taxon>Kickxellomycotina</taxon>
        <taxon>Dimargaritomycetes</taxon>
        <taxon>Dimargaritales</taxon>
        <taxon>Dimargaritaceae</taxon>
        <taxon>Dimargaris</taxon>
    </lineage>
</organism>
<protein>
    <recommendedName>
        <fullName evidence="1">DinB-like domain-containing protein</fullName>
    </recommendedName>
</protein>
<gene>
    <name evidence="2" type="ORF">BJ085DRAFT_39000</name>
</gene>
<evidence type="ECO:0000313" key="3">
    <source>
        <dbReference type="Proteomes" id="UP000268162"/>
    </source>
</evidence>
<accession>A0A4P9ZX39</accession>
<dbReference type="STRING" id="215637.A0A4P9ZX39"/>
<name>A0A4P9ZX39_9FUNG</name>
<evidence type="ECO:0000313" key="2">
    <source>
        <dbReference type="EMBL" id="RKP38203.1"/>
    </source>
</evidence>
<dbReference type="PANTHER" id="PTHR39473">
    <property type="match status" value="1"/>
</dbReference>
<feature type="domain" description="DinB-like" evidence="1">
    <location>
        <begin position="50"/>
        <end position="177"/>
    </location>
</feature>
<sequence length="207" mass="23300">MSIPVESAPSPSNRALLFTSAYLVLQQGSTLLRTLLLPRPDLMVRESQYIPGSTIGKHFRHLYDHFRLLLEALPANAAGATLPKEDLLPPSPPQVFYDKRDRMVPMEKDPKIAAELIEDLVEKLRKLENRTELPLEAPIQVQALIDGKSNYQLPLDSTLGRELWFCVHHAIHHYAMIKVVGAENDIQTAKDFGMAPSTIKYYDTLSS</sequence>
<dbReference type="OrthoDB" id="5564877at2759"/>
<dbReference type="Pfam" id="PF12867">
    <property type="entry name" value="DinB_2"/>
    <property type="match status" value="1"/>
</dbReference>
<dbReference type="InterPro" id="IPR024775">
    <property type="entry name" value="DinB-like"/>
</dbReference>
<dbReference type="EMBL" id="ML002393">
    <property type="protein sequence ID" value="RKP38203.1"/>
    <property type="molecule type" value="Genomic_DNA"/>
</dbReference>
<reference evidence="3" key="1">
    <citation type="journal article" date="2018" name="Nat. Microbiol.">
        <title>Leveraging single-cell genomics to expand the fungal tree of life.</title>
        <authorList>
            <person name="Ahrendt S.R."/>
            <person name="Quandt C.A."/>
            <person name="Ciobanu D."/>
            <person name="Clum A."/>
            <person name="Salamov A."/>
            <person name="Andreopoulos B."/>
            <person name="Cheng J.F."/>
            <person name="Woyke T."/>
            <person name="Pelin A."/>
            <person name="Henrissat B."/>
            <person name="Reynolds N.K."/>
            <person name="Benny G.L."/>
            <person name="Smith M.E."/>
            <person name="James T.Y."/>
            <person name="Grigoriev I.V."/>
        </authorList>
    </citation>
    <scope>NUCLEOTIDE SEQUENCE [LARGE SCALE GENOMIC DNA]</scope>
    <source>
        <strain evidence="3">RSA 468</strain>
    </source>
</reference>
<evidence type="ECO:0000259" key="1">
    <source>
        <dbReference type="Pfam" id="PF12867"/>
    </source>
</evidence>
<dbReference type="PANTHER" id="PTHR39473:SF1">
    <property type="entry name" value="DINB-LIKE DOMAIN-CONTAINING PROTEIN"/>
    <property type="match status" value="1"/>
</dbReference>
<dbReference type="AlphaFoldDB" id="A0A4P9ZX39"/>
<proteinExistence type="predicted"/>
<dbReference type="Proteomes" id="UP000268162">
    <property type="component" value="Unassembled WGS sequence"/>
</dbReference>